<feature type="domain" description="BPL/LPL catalytic" evidence="2">
    <location>
        <begin position="1"/>
        <end position="189"/>
    </location>
</feature>
<keyword evidence="1 3" id="KW-0436">Ligase</keyword>
<organism evidence="3 4">
    <name type="scientific">Candidatus Limivivens merdigallinarum</name>
    <dbReference type="NCBI Taxonomy" id="2840859"/>
    <lineage>
        <taxon>Bacteria</taxon>
        <taxon>Bacillati</taxon>
        <taxon>Bacillota</taxon>
        <taxon>Clostridia</taxon>
        <taxon>Lachnospirales</taxon>
        <taxon>Lachnospiraceae</taxon>
        <taxon>Lachnospiraceae incertae sedis</taxon>
        <taxon>Candidatus Limivivens</taxon>
    </lineage>
</organism>
<dbReference type="EC" id="6.3.4.15" evidence="3"/>
<dbReference type="AlphaFoldDB" id="A0A9D0ZTN4"/>
<dbReference type="EMBL" id="DVFT01000044">
    <property type="protein sequence ID" value="HIQ95559.1"/>
    <property type="molecule type" value="Genomic_DNA"/>
</dbReference>
<protein>
    <submittedName>
        <fullName evidence="3">Biotin--[acetyl-CoA-carboxylase] ligase</fullName>
        <ecNumber evidence="3">6.3.4.15</ecNumber>
    </submittedName>
</protein>
<dbReference type="GO" id="GO:0016740">
    <property type="term" value="F:transferase activity"/>
    <property type="evidence" value="ECO:0007669"/>
    <property type="project" value="UniProtKB-ARBA"/>
</dbReference>
<dbReference type="PANTHER" id="PTHR12835">
    <property type="entry name" value="BIOTIN PROTEIN LIGASE"/>
    <property type="match status" value="1"/>
</dbReference>
<name>A0A9D0ZTN4_9FIRM</name>
<dbReference type="NCBIfam" id="TIGR00121">
    <property type="entry name" value="birA_ligase"/>
    <property type="match status" value="1"/>
</dbReference>
<dbReference type="SUPFAM" id="SSF55681">
    <property type="entry name" value="Class II aaRS and biotin synthetases"/>
    <property type="match status" value="1"/>
</dbReference>
<dbReference type="Proteomes" id="UP000886886">
    <property type="component" value="Unassembled WGS sequence"/>
</dbReference>
<dbReference type="GO" id="GO:0004077">
    <property type="term" value="F:biotin--[biotin carboxyl-carrier protein] ligase activity"/>
    <property type="evidence" value="ECO:0007669"/>
    <property type="project" value="UniProtKB-EC"/>
</dbReference>
<dbReference type="GO" id="GO:0009249">
    <property type="term" value="P:protein lipoylation"/>
    <property type="evidence" value="ECO:0007669"/>
    <property type="project" value="UniProtKB-ARBA"/>
</dbReference>
<dbReference type="InterPro" id="IPR004408">
    <property type="entry name" value="Biotin_CoA_COase_ligase"/>
</dbReference>
<reference evidence="3" key="1">
    <citation type="submission" date="2020-10" db="EMBL/GenBank/DDBJ databases">
        <authorList>
            <person name="Gilroy R."/>
        </authorList>
    </citation>
    <scope>NUCLEOTIDE SEQUENCE</scope>
    <source>
        <strain evidence="3">ChiSjej3B21-11622</strain>
    </source>
</reference>
<dbReference type="Gene3D" id="3.30.930.10">
    <property type="entry name" value="Bira Bifunctional Protein, Domain 2"/>
    <property type="match status" value="1"/>
</dbReference>
<evidence type="ECO:0000313" key="4">
    <source>
        <dbReference type="Proteomes" id="UP000886886"/>
    </source>
</evidence>
<reference evidence="3" key="2">
    <citation type="journal article" date="2021" name="PeerJ">
        <title>Extensive microbial diversity within the chicken gut microbiome revealed by metagenomics and culture.</title>
        <authorList>
            <person name="Gilroy R."/>
            <person name="Ravi A."/>
            <person name="Getino M."/>
            <person name="Pursley I."/>
            <person name="Horton D.L."/>
            <person name="Alikhan N.F."/>
            <person name="Baker D."/>
            <person name="Gharbi K."/>
            <person name="Hall N."/>
            <person name="Watson M."/>
            <person name="Adriaenssens E.M."/>
            <person name="Foster-Nyarko E."/>
            <person name="Jarju S."/>
            <person name="Secka A."/>
            <person name="Antonio M."/>
            <person name="Oren A."/>
            <person name="Chaudhuri R.R."/>
            <person name="La Ragione R."/>
            <person name="Hildebrand F."/>
            <person name="Pallen M.J."/>
        </authorList>
    </citation>
    <scope>NUCLEOTIDE SEQUENCE</scope>
    <source>
        <strain evidence="3">ChiSjej3B21-11622</strain>
    </source>
</reference>
<dbReference type="GO" id="GO:0005737">
    <property type="term" value="C:cytoplasm"/>
    <property type="evidence" value="ECO:0007669"/>
    <property type="project" value="TreeGrafter"/>
</dbReference>
<dbReference type="PANTHER" id="PTHR12835:SF5">
    <property type="entry name" value="BIOTIN--PROTEIN LIGASE"/>
    <property type="match status" value="1"/>
</dbReference>
<gene>
    <name evidence="3" type="ORF">IAB26_03255</name>
</gene>
<sequence>MTPLHPHTKWLGQTTDYFDLLDSTNLYAKKMAQSGCPEGYTVYAGIQTAGKGSHGRSWLSSSPTGLWFSMVLRPRCSFQQAMSLSVLASYSIASTLRRRYGLDVGIKWPNDCYLNGKKLAGILAEADLADGQIPYVILGIGINLYTESFPPSLQQTATSVFRETGIYLDRELLLGNLLSDFERFYEQYRETYCLTEILTDYNRLLIHQNETIRITYNGVTMQELFCKGIDGDGRLVGVGEDGEMIRVMNGEVSVRKKGA</sequence>
<dbReference type="CDD" id="cd16442">
    <property type="entry name" value="BPL"/>
    <property type="match status" value="1"/>
</dbReference>
<accession>A0A9D0ZTN4</accession>
<dbReference type="PROSITE" id="PS51733">
    <property type="entry name" value="BPL_LPL_CATALYTIC"/>
    <property type="match status" value="1"/>
</dbReference>
<dbReference type="Pfam" id="PF03099">
    <property type="entry name" value="BPL_LplA_LipB"/>
    <property type="match status" value="1"/>
</dbReference>
<comment type="caution">
    <text evidence="3">The sequence shown here is derived from an EMBL/GenBank/DDBJ whole genome shotgun (WGS) entry which is preliminary data.</text>
</comment>
<evidence type="ECO:0000256" key="1">
    <source>
        <dbReference type="ARBA" id="ARBA00022598"/>
    </source>
</evidence>
<evidence type="ECO:0000313" key="3">
    <source>
        <dbReference type="EMBL" id="HIQ95559.1"/>
    </source>
</evidence>
<dbReference type="InterPro" id="IPR004143">
    <property type="entry name" value="BPL_LPL_catalytic"/>
</dbReference>
<proteinExistence type="predicted"/>
<evidence type="ECO:0000259" key="2">
    <source>
        <dbReference type="PROSITE" id="PS51733"/>
    </source>
</evidence>
<dbReference type="InterPro" id="IPR045864">
    <property type="entry name" value="aa-tRNA-synth_II/BPL/LPL"/>
</dbReference>